<organism evidence="6 7">
    <name type="scientific">Alteromonas sediminis</name>
    <dbReference type="NCBI Taxonomy" id="2259342"/>
    <lineage>
        <taxon>Bacteria</taxon>
        <taxon>Pseudomonadati</taxon>
        <taxon>Pseudomonadota</taxon>
        <taxon>Gammaproteobacteria</taxon>
        <taxon>Alteromonadales</taxon>
        <taxon>Alteromonadaceae</taxon>
        <taxon>Alteromonas/Salinimonas group</taxon>
        <taxon>Alteromonas</taxon>
    </lineage>
</organism>
<evidence type="ECO:0000313" key="6">
    <source>
        <dbReference type="EMBL" id="RPJ67995.1"/>
    </source>
</evidence>
<dbReference type="CDD" id="cd06848">
    <property type="entry name" value="GCS_H"/>
    <property type="match status" value="1"/>
</dbReference>
<evidence type="ECO:0000256" key="2">
    <source>
        <dbReference type="ARBA" id="ARBA00022823"/>
    </source>
</evidence>
<reference evidence="6 7" key="1">
    <citation type="submission" date="2018-11" db="EMBL/GenBank/DDBJ databases">
        <authorList>
            <person name="Ye M.-Q."/>
            <person name="Du Z.-J."/>
        </authorList>
    </citation>
    <scope>NUCLEOTIDE SEQUENCE [LARGE SCALE GENOMIC DNA]</scope>
    <source>
        <strain evidence="6 7">U0105</strain>
    </source>
</reference>
<dbReference type="GO" id="GO:0005829">
    <property type="term" value="C:cytosol"/>
    <property type="evidence" value="ECO:0007669"/>
    <property type="project" value="TreeGrafter"/>
</dbReference>
<dbReference type="InterPro" id="IPR000089">
    <property type="entry name" value="Biotin_lipoyl"/>
</dbReference>
<dbReference type="GO" id="GO:0019464">
    <property type="term" value="P:glycine decarboxylation via glycine cleavage system"/>
    <property type="evidence" value="ECO:0007669"/>
    <property type="project" value="UniProtKB-UniRule"/>
</dbReference>
<dbReference type="AlphaFoldDB" id="A0A3N5YE98"/>
<dbReference type="FunFam" id="2.40.50.100:FF:000011">
    <property type="entry name" value="Glycine cleavage system H protein"/>
    <property type="match status" value="1"/>
</dbReference>
<name>A0A3N5YE98_9ALTE</name>
<dbReference type="GO" id="GO:0009249">
    <property type="term" value="P:protein lipoylation"/>
    <property type="evidence" value="ECO:0007669"/>
    <property type="project" value="TreeGrafter"/>
</dbReference>
<dbReference type="Gene3D" id="2.40.50.100">
    <property type="match status" value="1"/>
</dbReference>
<dbReference type="Pfam" id="PF01597">
    <property type="entry name" value="GCV_H"/>
    <property type="match status" value="1"/>
</dbReference>
<dbReference type="PROSITE" id="PS00189">
    <property type="entry name" value="LIPOYL"/>
    <property type="match status" value="1"/>
</dbReference>
<comment type="subunit">
    <text evidence="3">The glycine cleavage system is composed of four proteins: P, T, L and H.</text>
</comment>
<proteinExistence type="inferred from homology"/>
<dbReference type="Proteomes" id="UP000275281">
    <property type="component" value="Unassembled WGS sequence"/>
</dbReference>
<evidence type="ECO:0000256" key="4">
    <source>
        <dbReference type="PIRSR" id="PIRSR617453-50"/>
    </source>
</evidence>
<comment type="caution">
    <text evidence="6">The sequence shown here is derived from an EMBL/GenBank/DDBJ whole genome shotgun (WGS) entry which is preliminary data.</text>
</comment>
<comment type="similarity">
    <text evidence="1 3">Belongs to the GcvH family.</text>
</comment>
<gene>
    <name evidence="3 6" type="primary">gcvH</name>
    <name evidence="6" type="ORF">DRW07_00850</name>
</gene>
<dbReference type="OrthoDB" id="9796712at2"/>
<protein>
    <recommendedName>
        <fullName evidence="3">Glycine cleavage system H protein</fullName>
    </recommendedName>
</protein>
<keyword evidence="7" id="KW-1185">Reference proteome</keyword>
<dbReference type="InterPro" id="IPR033753">
    <property type="entry name" value="GCV_H/Fam206"/>
</dbReference>
<evidence type="ECO:0000256" key="3">
    <source>
        <dbReference type="HAMAP-Rule" id="MF_00272"/>
    </source>
</evidence>
<dbReference type="PROSITE" id="PS50968">
    <property type="entry name" value="BIOTINYL_LIPOYL"/>
    <property type="match status" value="1"/>
</dbReference>
<feature type="modified residue" description="N6-lipoyllysine" evidence="3 4">
    <location>
        <position position="65"/>
    </location>
</feature>
<dbReference type="SUPFAM" id="SSF51230">
    <property type="entry name" value="Single hybrid motif"/>
    <property type="match status" value="1"/>
</dbReference>
<dbReference type="InterPro" id="IPR003016">
    <property type="entry name" value="2-oxoA_DH_lipoyl-BS"/>
</dbReference>
<keyword evidence="2 3" id="KW-0450">Lipoyl</keyword>
<evidence type="ECO:0000259" key="5">
    <source>
        <dbReference type="PROSITE" id="PS50968"/>
    </source>
</evidence>
<feature type="domain" description="Lipoyl-binding" evidence="5">
    <location>
        <begin position="24"/>
        <end position="106"/>
    </location>
</feature>
<sequence length="129" mass="13812">MSNIPSDLRYASTHEWVRPEGDGVFTVGITDHAQDLLGDMVFVELPDVGDAVSTGDDIVVAESVKAASDVYAPITGEIIAVNEDLDGSPELVNSDPYGDGWMFKIKADDAGEVESLMDAEGYENSLDDE</sequence>
<accession>A0A3N5YE98</accession>
<dbReference type="GO" id="GO:0005960">
    <property type="term" value="C:glycine cleavage complex"/>
    <property type="evidence" value="ECO:0007669"/>
    <property type="project" value="InterPro"/>
</dbReference>
<dbReference type="EMBL" id="RPOK01000001">
    <property type="protein sequence ID" value="RPJ67995.1"/>
    <property type="molecule type" value="Genomic_DNA"/>
</dbReference>
<evidence type="ECO:0000313" key="7">
    <source>
        <dbReference type="Proteomes" id="UP000275281"/>
    </source>
</evidence>
<dbReference type="HAMAP" id="MF_00272">
    <property type="entry name" value="GcvH"/>
    <property type="match status" value="1"/>
</dbReference>
<evidence type="ECO:0000256" key="1">
    <source>
        <dbReference type="ARBA" id="ARBA00009249"/>
    </source>
</evidence>
<dbReference type="InterPro" id="IPR002930">
    <property type="entry name" value="GCV_H"/>
</dbReference>
<dbReference type="PANTHER" id="PTHR11715">
    <property type="entry name" value="GLYCINE CLEAVAGE SYSTEM H PROTEIN"/>
    <property type="match status" value="1"/>
</dbReference>
<comment type="cofactor">
    <cofactor evidence="3">
        <name>(R)-lipoate</name>
        <dbReference type="ChEBI" id="CHEBI:83088"/>
    </cofactor>
    <text evidence="3">Binds 1 lipoyl cofactor covalently.</text>
</comment>
<dbReference type="NCBIfam" id="NF002270">
    <property type="entry name" value="PRK01202.1"/>
    <property type="match status" value="1"/>
</dbReference>
<dbReference type="RefSeq" id="WP_124025997.1">
    <property type="nucleotide sequence ID" value="NZ_JBHRSN010000005.1"/>
</dbReference>
<dbReference type="InterPro" id="IPR017453">
    <property type="entry name" value="GCV_H_sub"/>
</dbReference>
<dbReference type="NCBIfam" id="TIGR00527">
    <property type="entry name" value="gcvH"/>
    <property type="match status" value="1"/>
</dbReference>
<comment type="function">
    <text evidence="3">The glycine cleavage system catalyzes the degradation of glycine. The H protein shuttles the methylamine group of glycine from the P protein to the T protein.</text>
</comment>
<dbReference type="PANTHER" id="PTHR11715:SF3">
    <property type="entry name" value="GLYCINE CLEAVAGE SYSTEM H PROTEIN-RELATED"/>
    <property type="match status" value="1"/>
</dbReference>
<dbReference type="InterPro" id="IPR011053">
    <property type="entry name" value="Single_hybrid_motif"/>
</dbReference>